<dbReference type="RefSeq" id="WP_150220578.1">
    <property type="nucleotide sequence ID" value="NZ_CP029192.1"/>
</dbReference>
<dbReference type="Proteomes" id="UP000322927">
    <property type="component" value="Chromosome"/>
</dbReference>
<dbReference type="SUPFAM" id="SSF53686">
    <property type="entry name" value="Tryptophan synthase beta subunit-like PLP-dependent enzymes"/>
    <property type="match status" value="1"/>
</dbReference>
<dbReference type="InterPro" id="IPR001926">
    <property type="entry name" value="TrpB-like_PALP"/>
</dbReference>
<dbReference type="AlphaFoldDB" id="A0A5P2C8Y4"/>
<gene>
    <name evidence="4" type="ORF">DEJ48_37650</name>
</gene>
<dbReference type="PANTHER" id="PTHR42937:SF1">
    <property type="entry name" value="DIAMINOPROPIONATE AMMONIA-LYASE"/>
    <property type="match status" value="1"/>
</dbReference>
<organism evidence="4 5">
    <name type="scientific">Streptomyces venezuelae</name>
    <dbReference type="NCBI Taxonomy" id="54571"/>
    <lineage>
        <taxon>Bacteria</taxon>
        <taxon>Bacillati</taxon>
        <taxon>Actinomycetota</taxon>
        <taxon>Actinomycetes</taxon>
        <taxon>Kitasatosporales</taxon>
        <taxon>Streptomycetaceae</taxon>
        <taxon>Streptomyces</taxon>
    </lineage>
</organism>
<name>A0A5P2C8Y4_STRVZ</name>
<dbReference type="PANTHER" id="PTHR42937">
    <property type="match status" value="1"/>
</dbReference>
<protein>
    <submittedName>
        <fullName evidence="4">PLP-dependent lyase/thiolase</fullName>
    </submittedName>
</protein>
<dbReference type="EMBL" id="CP029192">
    <property type="protein sequence ID" value="QES38388.1"/>
    <property type="molecule type" value="Genomic_DNA"/>
</dbReference>
<evidence type="ECO:0000313" key="4">
    <source>
        <dbReference type="EMBL" id="QES38388.1"/>
    </source>
</evidence>
<sequence>MTDQENDLSAARLPAPLPSPLPWYARPAARAWTCAAPSPDARAFHASLPRYASTTLHELPLLAAELTVARVFVKDESSRFGLPAFKALGASWAIDRILARDAHRAPGPGGARTLRFVTATDGNHGRAVARMARQLGRRAHVFVPDGVHPAAVAAIEGEGAEVTAVAGSYDAAVRDARAAAAAPDAVLVQDMAWDGYEEIPALVVEGYATLFAEVDAQLEAAGAESPALVAVPVGVGSFAQAAVTHYRSRATVGLRSGATAGLRSGRGMETALLAVEPVGAACVLASLRAGRFTRVPAGVTAMAGLNCGTPSSLAWPVLRDGLDAAVAVTDAESMSAVRDLAELGVSAGPCGAASLAGVRAALTGTGGAERRAALGVGSDATVVLISTEGAAANPGL</sequence>
<keyword evidence="4" id="KW-0456">Lyase</keyword>
<evidence type="ECO:0000256" key="2">
    <source>
        <dbReference type="ARBA" id="ARBA00022898"/>
    </source>
</evidence>
<dbReference type="GO" id="GO:0016829">
    <property type="term" value="F:lyase activity"/>
    <property type="evidence" value="ECO:0007669"/>
    <property type="project" value="UniProtKB-KW"/>
</dbReference>
<proteinExistence type="predicted"/>
<dbReference type="GO" id="GO:1901605">
    <property type="term" value="P:alpha-amino acid metabolic process"/>
    <property type="evidence" value="ECO:0007669"/>
    <property type="project" value="UniProtKB-ARBA"/>
</dbReference>
<dbReference type="Gene3D" id="3.40.50.1100">
    <property type="match status" value="2"/>
</dbReference>
<feature type="domain" description="Tryptophan synthase beta chain-like PALP" evidence="3">
    <location>
        <begin position="51"/>
        <end position="365"/>
    </location>
</feature>
<keyword evidence="2" id="KW-0663">Pyridoxal phosphate</keyword>
<dbReference type="InterPro" id="IPR036052">
    <property type="entry name" value="TrpB-like_PALP_sf"/>
</dbReference>
<dbReference type="OrthoDB" id="34584at2"/>
<evidence type="ECO:0000259" key="3">
    <source>
        <dbReference type="Pfam" id="PF00291"/>
    </source>
</evidence>
<comment type="cofactor">
    <cofactor evidence="1">
        <name>pyridoxal 5'-phosphate</name>
        <dbReference type="ChEBI" id="CHEBI:597326"/>
    </cofactor>
</comment>
<dbReference type="Pfam" id="PF00291">
    <property type="entry name" value="PALP"/>
    <property type="match status" value="1"/>
</dbReference>
<accession>A0A5P2C8Y4</accession>
<reference evidence="4 5" key="1">
    <citation type="submission" date="2018-05" db="EMBL/GenBank/DDBJ databases">
        <title>Streptomyces venezuelae.</title>
        <authorList>
            <person name="Kim W."/>
            <person name="Lee N."/>
            <person name="Cho B.-K."/>
        </authorList>
    </citation>
    <scope>NUCLEOTIDE SEQUENCE [LARGE SCALE GENOMIC DNA]</scope>
    <source>
        <strain evidence="4 5">ATCC 14584</strain>
    </source>
</reference>
<evidence type="ECO:0000256" key="1">
    <source>
        <dbReference type="ARBA" id="ARBA00001933"/>
    </source>
</evidence>
<evidence type="ECO:0000313" key="5">
    <source>
        <dbReference type="Proteomes" id="UP000322927"/>
    </source>
</evidence>